<evidence type="ECO:0000259" key="3">
    <source>
        <dbReference type="PROSITE" id="PS51186"/>
    </source>
</evidence>
<proteinExistence type="predicted"/>
<dbReference type="SUPFAM" id="SSF55729">
    <property type="entry name" value="Acyl-CoA N-acyltransferases (Nat)"/>
    <property type="match status" value="1"/>
</dbReference>
<dbReference type="PROSITE" id="PS51186">
    <property type="entry name" value="GNAT"/>
    <property type="match status" value="1"/>
</dbReference>
<keyword evidence="1 4" id="KW-0808">Transferase</keyword>
<gene>
    <name evidence="4" type="ORF">BFL28_10395</name>
</gene>
<feature type="domain" description="N-acetyltransferase" evidence="3">
    <location>
        <begin position="1"/>
        <end position="162"/>
    </location>
</feature>
<reference evidence="4 5" key="1">
    <citation type="submission" date="2016-08" db="EMBL/GenBank/DDBJ databases">
        <title>Draft genome of the agarase producing Sphingomonas sp. MCT13.</title>
        <authorList>
            <person name="D'Andrea M.M."/>
            <person name="Rossolini G.M."/>
            <person name="Thaller M.C."/>
        </authorList>
    </citation>
    <scope>NUCLEOTIDE SEQUENCE [LARGE SCALE GENOMIC DNA]</scope>
    <source>
        <strain evidence="4 5">MCT13</strain>
    </source>
</reference>
<organism evidence="4 5">
    <name type="scientific">Sphingomonas turrisvirgatae</name>
    <dbReference type="NCBI Taxonomy" id="1888892"/>
    <lineage>
        <taxon>Bacteria</taxon>
        <taxon>Pseudomonadati</taxon>
        <taxon>Pseudomonadota</taxon>
        <taxon>Alphaproteobacteria</taxon>
        <taxon>Sphingomonadales</taxon>
        <taxon>Sphingomonadaceae</taxon>
        <taxon>Sphingomonas</taxon>
    </lineage>
</organism>
<dbReference type="AlphaFoldDB" id="A0A1E3M0J4"/>
<evidence type="ECO:0000313" key="5">
    <source>
        <dbReference type="Proteomes" id="UP000094487"/>
    </source>
</evidence>
<dbReference type="Pfam" id="PF00583">
    <property type="entry name" value="Acetyltransf_1"/>
    <property type="match status" value="1"/>
</dbReference>
<accession>A0A1E3M0J4</accession>
<dbReference type="InterPro" id="IPR016181">
    <property type="entry name" value="Acyl_CoA_acyltransferase"/>
</dbReference>
<dbReference type="CDD" id="cd04301">
    <property type="entry name" value="NAT_SF"/>
    <property type="match status" value="1"/>
</dbReference>
<dbReference type="Gene3D" id="3.40.630.30">
    <property type="match status" value="1"/>
</dbReference>
<dbReference type="STRING" id="1888892.BFL28_10395"/>
<comment type="caution">
    <text evidence="4">The sequence shown here is derived from an EMBL/GenBank/DDBJ whole genome shotgun (WGS) entry which is preliminary data.</text>
</comment>
<dbReference type="EMBL" id="MDDS01000005">
    <property type="protein sequence ID" value="ODP39501.1"/>
    <property type="molecule type" value="Genomic_DNA"/>
</dbReference>
<evidence type="ECO:0000256" key="1">
    <source>
        <dbReference type="ARBA" id="ARBA00022679"/>
    </source>
</evidence>
<evidence type="ECO:0000313" key="4">
    <source>
        <dbReference type="EMBL" id="ODP39501.1"/>
    </source>
</evidence>
<dbReference type="OrthoDB" id="119501at2"/>
<dbReference type="PANTHER" id="PTHR43877:SF2">
    <property type="entry name" value="AMINOALKYLPHOSPHONATE N-ACETYLTRANSFERASE-RELATED"/>
    <property type="match status" value="1"/>
</dbReference>
<evidence type="ECO:0000256" key="2">
    <source>
        <dbReference type="ARBA" id="ARBA00023315"/>
    </source>
</evidence>
<name>A0A1E3M0J4_9SPHN</name>
<dbReference type="Proteomes" id="UP000094487">
    <property type="component" value="Unassembled WGS sequence"/>
</dbReference>
<protein>
    <submittedName>
        <fullName evidence="4">GNAT family N-acetyltransferase</fullName>
    </submittedName>
</protein>
<sequence>MTVRPAAPGDIAALHPVVERAYRGVTARVGWTHEADLVTGDRTDVATLNSLLAGDSRLLIALDGSVPIGCVNVANRGGRLAYLGLLCVDPQRQASGVGKRLIHAAEGTARELYSANRIEMTVIEQRAELIAWYERHGYARNGDTRPFPISLDPPLRMVVLVKAFD</sequence>
<keyword evidence="5" id="KW-1185">Reference proteome</keyword>
<keyword evidence="2" id="KW-0012">Acyltransferase</keyword>
<dbReference type="InterPro" id="IPR000182">
    <property type="entry name" value="GNAT_dom"/>
</dbReference>
<dbReference type="PANTHER" id="PTHR43877">
    <property type="entry name" value="AMINOALKYLPHOSPHONATE N-ACETYLTRANSFERASE-RELATED-RELATED"/>
    <property type="match status" value="1"/>
</dbReference>
<dbReference type="GO" id="GO:0016747">
    <property type="term" value="F:acyltransferase activity, transferring groups other than amino-acyl groups"/>
    <property type="evidence" value="ECO:0007669"/>
    <property type="project" value="InterPro"/>
</dbReference>
<dbReference type="InterPro" id="IPR050832">
    <property type="entry name" value="Bact_Acetyltransf"/>
</dbReference>